<dbReference type="GO" id="GO:0016627">
    <property type="term" value="F:oxidoreductase activity, acting on the CH-CH group of donors"/>
    <property type="evidence" value="ECO:0007669"/>
    <property type="project" value="InterPro"/>
</dbReference>
<proteinExistence type="predicted"/>
<accession>A0A7W6NJU7</accession>
<dbReference type="InterPro" id="IPR009100">
    <property type="entry name" value="AcylCoA_DH/oxidase_NM_dom_sf"/>
</dbReference>
<dbReference type="Gene3D" id="1.10.540.10">
    <property type="entry name" value="Acyl-CoA dehydrogenase/oxidase, N-terminal domain"/>
    <property type="match status" value="1"/>
</dbReference>
<dbReference type="InterPro" id="IPR037069">
    <property type="entry name" value="AcylCoA_DH/ox_N_sf"/>
</dbReference>
<organism evidence="1 2">
    <name type="scientific">Gellertiella hungarica</name>
    <dbReference type="NCBI Taxonomy" id="1572859"/>
    <lineage>
        <taxon>Bacteria</taxon>
        <taxon>Pseudomonadati</taxon>
        <taxon>Pseudomonadota</taxon>
        <taxon>Alphaproteobacteria</taxon>
        <taxon>Hyphomicrobiales</taxon>
        <taxon>Rhizobiaceae</taxon>
        <taxon>Gellertiella</taxon>
    </lineage>
</organism>
<keyword evidence="2" id="KW-1185">Reference proteome</keyword>
<dbReference type="AlphaFoldDB" id="A0A7W6NJU7"/>
<dbReference type="EMBL" id="JACIEZ010000002">
    <property type="protein sequence ID" value="MBB4063849.1"/>
    <property type="molecule type" value="Genomic_DNA"/>
</dbReference>
<gene>
    <name evidence="1" type="ORF">GGR23_001026</name>
</gene>
<reference evidence="1 2" key="1">
    <citation type="submission" date="2020-08" db="EMBL/GenBank/DDBJ databases">
        <title>Genomic Encyclopedia of Type Strains, Phase IV (KMG-IV): sequencing the most valuable type-strain genomes for metagenomic binning, comparative biology and taxonomic classification.</title>
        <authorList>
            <person name="Goeker M."/>
        </authorList>
    </citation>
    <scope>NUCLEOTIDE SEQUENCE [LARGE SCALE GENOMIC DNA]</scope>
    <source>
        <strain evidence="1 2">DSM 29853</strain>
    </source>
</reference>
<comment type="caution">
    <text evidence="1">The sequence shown here is derived from an EMBL/GenBank/DDBJ whole genome shotgun (WGS) entry which is preliminary data.</text>
</comment>
<evidence type="ECO:0000313" key="1">
    <source>
        <dbReference type="EMBL" id="MBB4063849.1"/>
    </source>
</evidence>
<protein>
    <recommendedName>
        <fullName evidence="3">Acyl-CoA dehydrogenase</fullName>
    </recommendedName>
</protein>
<evidence type="ECO:0000313" key="2">
    <source>
        <dbReference type="Proteomes" id="UP000528286"/>
    </source>
</evidence>
<evidence type="ECO:0008006" key="3">
    <source>
        <dbReference type="Google" id="ProtNLM"/>
    </source>
</evidence>
<dbReference type="GO" id="GO:0050660">
    <property type="term" value="F:flavin adenine dinucleotide binding"/>
    <property type="evidence" value="ECO:0007669"/>
    <property type="project" value="InterPro"/>
</dbReference>
<name>A0A7W6NJU7_9HYPH</name>
<sequence>MGTISHLPRRDRPQPVRLGSDREAEAALAALVDGWQGAEPSLAQRREALKLSGLTAISLCAEAGGLDCSTALLARVVRQIESVDPGAAEALHRHFVLIDMFREEGDERFYGQLAEQSLAGDLLMGEADAARGTLDVRQEDFQSTASGEVLLPQAALFADWLWLPAINDAAGHLVEGSALVPVRAATLETRVDGEGREHLVARFRSAPVAHGLWARARPRLRTAVALDHLLEAARASVQLDLAGGGASPQAALRLSLARRALLALVQEAAAALDHAQVAPSVDSLGQADSLCRDAALFAADLTGHEGRFEHLATLAPGQC</sequence>
<dbReference type="Proteomes" id="UP000528286">
    <property type="component" value="Unassembled WGS sequence"/>
</dbReference>
<dbReference type="SUPFAM" id="SSF56645">
    <property type="entry name" value="Acyl-CoA dehydrogenase NM domain-like"/>
    <property type="match status" value="1"/>
</dbReference>
<dbReference type="RefSeq" id="WP_183365071.1">
    <property type="nucleotide sequence ID" value="NZ_JACIEZ010000002.1"/>
</dbReference>